<keyword evidence="3" id="KW-1185">Reference proteome</keyword>
<dbReference type="Proteomes" id="UP001385951">
    <property type="component" value="Unassembled WGS sequence"/>
</dbReference>
<proteinExistence type="predicted"/>
<dbReference type="EMBL" id="JASBNA010000012">
    <property type="protein sequence ID" value="KAK7687875.1"/>
    <property type="molecule type" value="Genomic_DNA"/>
</dbReference>
<evidence type="ECO:0000313" key="2">
    <source>
        <dbReference type="EMBL" id="KAK7687875.1"/>
    </source>
</evidence>
<accession>A0AAW0G9Q9</accession>
<name>A0AAW0G9Q9_9APHY</name>
<dbReference type="AlphaFoldDB" id="A0AAW0G9Q9"/>
<feature type="compositionally biased region" description="Polar residues" evidence="1">
    <location>
        <begin position="111"/>
        <end position="157"/>
    </location>
</feature>
<organism evidence="2 3">
    <name type="scientific">Cerrena zonata</name>
    <dbReference type="NCBI Taxonomy" id="2478898"/>
    <lineage>
        <taxon>Eukaryota</taxon>
        <taxon>Fungi</taxon>
        <taxon>Dikarya</taxon>
        <taxon>Basidiomycota</taxon>
        <taxon>Agaricomycotina</taxon>
        <taxon>Agaricomycetes</taxon>
        <taxon>Polyporales</taxon>
        <taxon>Cerrenaceae</taxon>
        <taxon>Cerrena</taxon>
    </lineage>
</organism>
<evidence type="ECO:0000256" key="1">
    <source>
        <dbReference type="SAM" id="MobiDB-lite"/>
    </source>
</evidence>
<protein>
    <submittedName>
        <fullName evidence="2">Uncharacterized protein</fullName>
    </submittedName>
</protein>
<feature type="compositionally biased region" description="Polar residues" evidence="1">
    <location>
        <begin position="53"/>
        <end position="71"/>
    </location>
</feature>
<comment type="caution">
    <text evidence="2">The sequence shown here is derived from an EMBL/GenBank/DDBJ whole genome shotgun (WGS) entry which is preliminary data.</text>
</comment>
<reference evidence="2 3" key="1">
    <citation type="submission" date="2022-09" db="EMBL/GenBank/DDBJ databases">
        <authorList>
            <person name="Palmer J.M."/>
        </authorList>
    </citation>
    <scope>NUCLEOTIDE SEQUENCE [LARGE SCALE GENOMIC DNA]</scope>
    <source>
        <strain evidence="2 3">DSM 7382</strain>
    </source>
</reference>
<feature type="compositionally biased region" description="Low complexity" evidence="1">
    <location>
        <begin position="93"/>
        <end position="110"/>
    </location>
</feature>
<sequence>MDILTAAQAVTPSTPMSDAGFSSRPSLDVPPSSPSPGPPTAFRVLAKFKRSHSSLNTNDSDPNHSSSTLANQKVVKHKRSVLRRNPASRERPPSISSSASPRSSSMRSAATATESISSRPDTVRQSVPSIVETESSVAGRSNLRLSRMTSYSGISATTERDDSFPGNLAPESRERKRDRDSKSSGNGCLVQ</sequence>
<feature type="region of interest" description="Disordered" evidence="1">
    <location>
        <begin position="1"/>
        <end position="191"/>
    </location>
</feature>
<feature type="compositionally biased region" description="Basic and acidic residues" evidence="1">
    <location>
        <begin position="171"/>
        <end position="182"/>
    </location>
</feature>
<gene>
    <name evidence="2" type="ORF">QCA50_009094</name>
</gene>
<evidence type="ECO:0000313" key="3">
    <source>
        <dbReference type="Proteomes" id="UP001385951"/>
    </source>
</evidence>